<dbReference type="Proteomes" id="UP000218160">
    <property type="component" value="Chromosome 2"/>
</dbReference>
<dbReference type="AlphaFoldDB" id="A0A291BBZ6"/>
<evidence type="ECO:0000313" key="1">
    <source>
        <dbReference type="EMBL" id="ATF10514.1"/>
    </source>
</evidence>
<reference evidence="2" key="1">
    <citation type="submission" date="2017-04" db="EMBL/GenBank/DDBJ databases">
        <title>Genome evolution of the luminous symbionts of deep sea anglerfish.</title>
        <authorList>
            <person name="Hendry T.A."/>
        </authorList>
    </citation>
    <scope>NUCLEOTIDE SEQUENCE [LARGE SCALE GENOMIC DNA]</scope>
</reference>
<dbReference type="EMBL" id="CP020663">
    <property type="protein sequence ID" value="ATF10514.1"/>
    <property type="molecule type" value="Genomic_DNA"/>
</dbReference>
<organism evidence="1 2">
    <name type="scientific">Candidatus Enterovibrio altilux</name>
    <dbReference type="NCBI Taxonomy" id="1927128"/>
    <lineage>
        <taxon>Bacteria</taxon>
        <taxon>Pseudomonadati</taxon>
        <taxon>Pseudomonadota</taxon>
        <taxon>Gammaproteobacteria</taxon>
        <taxon>Vibrionales</taxon>
        <taxon>Vibrionaceae</taxon>
        <taxon>Enterovibrio</taxon>
    </lineage>
</organism>
<dbReference type="KEGG" id="elux:BTN50_2106"/>
<proteinExistence type="predicted"/>
<evidence type="ECO:0000313" key="2">
    <source>
        <dbReference type="Proteomes" id="UP000218160"/>
    </source>
</evidence>
<protein>
    <submittedName>
        <fullName evidence="1">Mobile element protein</fullName>
    </submittedName>
</protein>
<name>A0A291BBZ6_9GAMM</name>
<keyword evidence="2" id="KW-1185">Reference proteome</keyword>
<sequence>MDINTHESIFTELSALNMTGGKVLLHLIKQIHRSINEISGDGAYDTVRIERADPFIPQSKGTSFWVEV</sequence>
<gene>
    <name evidence="1" type="ORF">BTN50_2106</name>
</gene>
<accession>A0A291BBZ6</accession>